<organism evidence="2 3">
    <name type="scientific">Taibaiella lutea</name>
    <dbReference type="NCBI Taxonomy" id="2608001"/>
    <lineage>
        <taxon>Bacteria</taxon>
        <taxon>Pseudomonadati</taxon>
        <taxon>Bacteroidota</taxon>
        <taxon>Chitinophagia</taxon>
        <taxon>Chitinophagales</taxon>
        <taxon>Chitinophagaceae</taxon>
        <taxon>Taibaiella</taxon>
    </lineage>
</organism>
<accession>A0A5M6CN72</accession>
<reference evidence="2 3" key="1">
    <citation type="submission" date="2019-09" db="EMBL/GenBank/DDBJ databases">
        <title>Genome sequence and assembly of Taibaiella sp.</title>
        <authorList>
            <person name="Chhetri G."/>
        </authorList>
    </citation>
    <scope>NUCLEOTIDE SEQUENCE [LARGE SCALE GENOMIC DNA]</scope>
    <source>
        <strain evidence="2 3">KVB11</strain>
    </source>
</reference>
<dbReference type="Proteomes" id="UP000323632">
    <property type="component" value="Unassembled WGS sequence"/>
</dbReference>
<evidence type="ECO:0000256" key="1">
    <source>
        <dbReference type="SAM" id="SignalP"/>
    </source>
</evidence>
<dbReference type="AlphaFoldDB" id="A0A5M6CN72"/>
<sequence length="171" mass="18540">MKKFTYLAFATLSILAIVSCKKTVIDMNANNSNNSSGSSAGNNSNGSNNNTSKFDWTGTAPFSAKVDGTLFVIDPESFMPYGNNFGQINVGYWDINTSTHLSLWFNSSATAGNIYSCTVQYQLPNVSIHGPGKVKIITNNSTEVEGYFYGTPSNSDTTFNITEGYFKVPKS</sequence>
<gene>
    <name evidence="2" type="ORF">F0919_08980</name>
</gene>
<evidence type="ECO:0000313" key="3">
    <source>
        <dbReference type="Proteomes" id="UP000323632"/>
    </source>
</evidence>
<evidence type="ECO:0008006" key="4">
    <source>
        <dbReference type="Google" id="ProtNLM"/>
    </source>
</evidence>
<dbReference type="RefSeq" id="WP_150032414.1">
    <property type="nucleotide sequence ID" value="NZ_VWSH01000002.1"/>
</dbReference>
<keyword evidence="1" id="KW-0732">Signal</keyword>
<name>A0A5M6CN72_9BACT</name>
<proteinExistence type="predicted"/>
<comment type="caution">
    <text evidence="2">The sequence shown here is derived from an EMBL/GenBank/DDBJ whole genome shotgun (WGS) entry which is preliminary data.</text>
</comment>
<keyword evidence="3" id="KW-1185">Reference proteome</keyword>
<dbReference type="PROSITE" id="PS51257">
    <property type="entry name" value="PROKAR_LIPOPROTEIN"/>
    <property type="match status" value="1"/>
</dbReference>
<feature type="signal peptide" evidence="1">
    <location>
        <begin position="1"/>
        <end position="22"/>
    </location>
</feature>
<dbReference type="EMBL" id="VWSH01000002">
    <property type="protein sequence ID" value="KAA5534735.1"/>
    <property type="molecule type" value="Genomic_DNA"/>
</dbReference>
<evidence type="ECO:0000313" key="2">
    <source>
        <dbReference type="EMBL" id="KAA5534735.1"/>
    </source>
</evidence>
<protein>
    <recommendedName>
        <fullName evidence="4">DUF4251 domain-containing protein</fullName>
    </recommendedName>
</protein>
<feature type="chain" id="PRO_5024304438" description="DUF4251 domain-containing protein" evidence="1">
    <location>
        <begin position="23"/>
        <end position="171"/>
    </location>
</feature>